<keyword evidence="7" id="KW-1185">Reference proteome</keyword>
<dbReference type="Proteomes" id="UP000295252">
    <property type="component" value="Chromosome X"/>
</dbReference>
<sequence length="453" mass="50284">MRELEIEIISREYIKPESPTPNDFKTFKISLLDQLLPHLYVVPLVYFFKNDGKSDISKRRELLKQSLSKTLVHFYPLAGKVKDNLHVDCNDDGMYYVEARVNAQLSDFLGHPQQELIHGLLPFHPSSTELFTKTYVAMVQVNIFECGGIAIGIYSSHKVMDGQSTVTFMNAWAATASGSSEEIHPSFISSSIFHPNPKLPNATSILIPPPQSEQSKSATRRFVFDASALNVLKNNANCAESNVTNPSRVTAAMGLIWQCAIATSQARFGFRKPSILTFVVNLRSRNSPPLPPYSMGNIFWVTYAKCLVNSDLKLPSMVRRVRNGIDKLDNSFLEDIKGKDGSLVNVMKHLKELEEVHTGNLDTEYLSLSSICNGGIYNADFGWGKPIWTCIGSAGIDALGLPNLVVFMDTRSGDGIEAWVTLKENDMAIFEKIPELLNFATLDPSPLEISLSA</sequence>
<dbReference type="GO" id="GO:0016746">
    <property type="term" value="F:acyltransferase activity"/>
    <property type="evidence" value="ECO:0007669"/>
    <property type="project" value="UniProtKB-KW"/>
</dbReference>
<keyword evidence="5" id="KW-0012">Acyltransferase</keyword>
<accession>A0A068UH42</accession>
<protein>
    <submittedName>
        <fullName evidence="6">Uncharacterized protein</fullName>
    </submittedName>
</protein>
<evidence type="ECO:0000256" key="2">
    <source>
        <dbReference type="ARBA" id="ARBA00011245"/>
    </source>
</evidence>
<evidence type="ECO:0000313" key="7">
    <source>
        <dbReference type="Proteomes" id="UP000295252"/>
    </source>
</evidence>
<dbReference type="PhylomeDB" id="A0A068UH42"/>
<dbReference type="OMA" id="FIWICVT"/>
<comment type="similarity">
    <text evidence="1">Belongs to the plant acyltransferase family.</text>
</comment>
<proteinExistence type="inferred from homology"/>
<dbReference type="InterPro" id="IPR023213">
    <property type="entry name" value="CAT-like_dom_sf"/>
</dbReference>
<name>A0A068UH42_COFCA</name>
<dbReference type="STRING" id="49390.A0A068UH42"/>
<evidence type="ECO:0000256" key="1">
    <source>
        <dbReference type="ARBA" id="ARBA00009861"/>
    </source>
</evidence>
<dbReference type="AlphaFoldDB" id="A0A068UH42"/>
<comment type="subunit">
    <text evidence="2">Monomer.</text>
</comment>
<dbReference type="PANTHER" id="PTHR31623">
    <property type="entry name" value="F21J9.9"/>
    <property type="match status" value="1"/>
</dbReference>
<evidence type="ECO:0000256" key="4">
    <source>
        <dbReference type="ARBA" id="ARBA00022679"/>
    </source>
</evidence>
<dbReference type="OrthoDB" id="1932220at2759"/>
<evidence type="ECO:0000313" key="6">
    <source>
        <dbReference type="EMBL" id="CDP07885.1"/>
    </source>
</evidence>
<dbReference type="EMBL" id="HG739112">
    <property type="protein sequence ID" value="CDP07885.1"/>
    <property type="molecule type" value="Genomic_DNA"/>
</dbReference>
<keyword evidence="4" id="KW-0808">Transferase</keyword>
<keyword evidence="3" id="KW-0017">Alkaloid metabolism</keyword>
<dbReference type="PANTHER" id="PTHR31623:SF17">
    <property type="entry name" value="F21J9.9"/>
    <property type="match status" value="1"/>
</dbReference>
<organism evidence="6 7">
    <name type="scientific">Coffea canephora</name>
    <name type="common">Robusta coffee</name>
    <dbReference type="NCBI Taxonomy" id="49390"/>
    <lineage>
        <taxon>Eukaryota</taxon>
        <taxon>Viridiplantae</taxon>
        <taxon>Streptophyta</taxon>
        <taxon>Embryophyta</taxon>
        <taxon>Tracheophyta</taxon>
        <taxon>Spermatophyta</taxon>
        <taxon>Magnoliopsida</taxon>
        <taxon>eudicotyledons</taxon>
        <taxon>Gunneridae</taxon>
        <taxon>Pentapetalae</taxon>
        <taxon>asterids</taxon>
        <taxon>lamiids</taxon>
        <taxon>Gentianales</taxon>
        <taxon>Rubiaceae</taxon>
        <taxon>Ixoroideae</taxon>
        <taxon>Gardenieae complex</taxon>
        <taxon>Bertiereae - Coffeeae clade</taxon>
        <taxon>Coffeeae</taxon>
        <taxon>Coffea</taxon>
    </lineage>
</organism>
<dbReference type="Pfam" id="PF02458">
    <property type="entry name" value="Transferase"/>
    <property type="match status" value="1"/>
</dbReference>
<evidence type="ECO:0000256" key="3">
    <source>
        <dbReference type="ARBA" id="ARBA00022589"/>
    </source>
</evidence>
<dbReference type="InParanoid" id="A0A068UH42"/>
<reference evidence="7" key="1">
    <citation type="journal article" date="2014" name="Science">
        <title>The coffee genome provides insight into the convergent evolution of caffeine biosynthesis.</title>
        <authorList>
            <person name="Denoeud F."/>
            <person name="Carretero-Paulet L."/>
            <person name="Dereeper A."/>
            <person name="Droc G."/>
            <person name="Guyot R."/>
            <person name="Pietrella M."/>
            <person name="Zheng C."/>
            <person name="Alberti A."/>
            <person name="Anthony F."/>
            <person name="Aprea G."/>
            <person name="Aury J.M."/>
            <person name="Bento P."/>
            <person name="Bernard M."/>
            <person name="Bocs S."/>
            <person name="Campa C."/>
            <person name="Cenci A."/>
            <person name="Combes M.C."/>
            <person name="Crouzillat D."/>
            <person name="Da Silva C."/>
            <person name="Daddiego L."/>
            <person name="De Bellis F."/>
            <person name="Dussert S."/>
            <person name="Garsmeur O."/>
            <person name="Gayraud T."/>
            <person name="Guignon V."/>
            <person name="Jahn K."/>
            <person name="Jamilloux V."/>
            <person name="Joet T."/>
            <person name="Labadie K."/>
            <person name="Lan T."/>
            <person name="Leclercq J."/>
            <person name="Lepelley M."/>
            <person name="Leroy T."/>
            <person name="Li L.T."/>
            <person name="Librado P."/>
            <person name="Lopez L."/>
            <person name="Munoz A."/>
            <person name="Noel B."/>
            <person name="Pallavicini A."/>
            <person name="Perrotta G."/>
            <person name="Poncet V."/>
            <person name="Pot D."/>
            <person name="Priyono X."/>
            <person name="Rigoreau M."/>
            <person name="Rouard M."/>
            <person name="Rozas J."/>
            <person name="Tranchant-Dubreuil C."/>
            <person name="VanBuren R."/>
            <person name="Zhang Q."/>
            <person name="Andrade A.C."/>
            <person name="Argout X."/>
            <person name="Bertrand B."/>
            <person name="de Kochko A."/>
            <person name="Graziosi G."/>
            <person name="Henry R.J."/>
            <person name="Jayarama X."/>
            <person name="Ming R."/>
            <person name="Nagai C."/>
            <person name="Rounsley S."/>
            <person name="Sankoff D."/>
            <person name="Giuliano G."/>
            <person name="Albert V.A."/>
            <person name="Wincker P."/>
            <person name="Lashermes P."/>
        </authorList>
    </citation>
    <scope>NUCLEOTIDE SEQUENCE [LARGE SCALE GENOMIC DNA]</scope>
    <source>
        <strain evidence="7">cv. DH200-94</strain>
    </source>
</reference>
<dbReference type="Gramene" id="CDP07885">
    <property type="protein sequence ID" value="CDP07885"/>
    <property type="gene ID" value="GSCOC_T00025372001"/>
</dbReference>
<evidence type="ECO:0000256" key="5">
    <source>
        <dbReference type="ARBA" id="ARBA00023315"/>
    </source>
</evidence>
<gene>
    <name evidence="6" type="ORF">GSCOC_T00025372001</name>
</gene>
<dbReference type="GO" id="GO:0009820">
    <property type="term" value="P:alkaloid metabolic process"/>
    <property type="evidence" value="ECO:0007669"/>
    <property type="project" value="UniProtKB-KW"/>
</dbReference>
<dbReference type="Gene3D" id="3.30.559.10">
    <property type="entry name" value="Chloramphenicol acetyltransferase-like domain"/>
    <property type="match status" value="2"/>
</dbReference>